<gene>
    <name evidence="5" type="ORF">SEMRO_195_G083160.1</name>
</gene>
<evidence type="ECO:0000313" key="5">
    <source>
        <dbReference type="EMBL" id="CAB9504376.1"/>
    </source>
</evidence>
<organism evidence="5 6">
    <name type="scientific">Seminavis robusta</name>
    <dbReference type="NCBI Taxonomy" id="568900"/>
    <lineage>
        <taxon>Eukaryota</taxon>
        <taxon>Sar</taxon>
        <taxon>Stramenopiles</taxon>
        <taxon>Ochrophyta</taxon>
        <taxon>Bacillariophyta</taxon>
        <taxon>Bacillariophyceae</taxon>
        <taxon>Bacillariophycidae</taxon>
        <taxon>Naviculales</taxon>
        <taxon>Naviculaceae</taxon>
        <taxon>Seminavis</taxon>
    </lineage>
</organism>
<evidence type="ECO:0000313" key="6">
    <source>
        <dbReference type="Proteomes" id="UP001153069"/>
    </source>
</evidence>
<evidence type="ECO:0000256" key="3">
    <source>
        <dbReference type="SAM" id="MobiDB-lite"/>
    </source>
</evidence>
<keyword evidence="2" id="KW-0732">Signal</keyword>
<keyword evidence="4" id="KW-0472">Membrane</keyword>
<feature type="region of interest" description="Disordered" evidence="3">
    <location>
        <begin position="54"/>
        <end position="109"/>
    </location>
</feature>
<dbReference type="PANTHER" id="PTHR48053">
    <property type="entry name" value="LEUCINE RICH REPEAT FAMILY PROTEIN, EXPRESSED"/>
    <property type="match status" value="1"/>
</dbReference>
<keyword evidence="4" id="KW-1133">Transmembrane helix</keyword>
<evidence type="ECO:0000256" key="2">
    <source>
        <dbReference type="ARBA" id="ARBA00022729"/>
    </source>
</evidence>
<comment type="caution">
    <text evidence="5">The sequence shown here is derived from an EMBL/GenBank/DDBJ whole genome shotgun (WGS) entry which is preliminary data.</text>
</comment>
<reference evidence="5" key="1">
    <citation type="submission" date="2020-06" db="EMBL/GenBank/DDBJ databases">
        <authorList>
            <consortium name="Plant Systems Biology data submission"/>
        </authorList>
    </citation>
    <scope>NUCLEOTIDE SEQUENCE</scope>
    <source>
        <strain evidence="5">D6</strain>
    </source>
</reference>
<protein>
    <submittedName>
        <fullName evidence="5">Leucine Rich Repeat</fullName>
    </submittedName>
</protein>
<proteinExistence type="predicted"/>
<dbReference type="AlphaFoldDB" id="A0A9N8DPI6"/>
<dbReference type="GO" id="GO:0016020">
    <property type="term" value="C:membrane"/>
    <property type="evidence" value="ECO:0007669"/>
    <property type="project" value="UniProtKB-SubCell"/>
</dbReference>
<dbReference type="InterPro" id="IPR001611">
    <property type="entry name" value="Leu-rich_rpt"/>
</dbReference>
<dbReference type="SUPFAM" id="SSF52058">
    <property type="entry name" value="L domain-like"/>
    <property type="match status" value="1"/>
</dbReference>
<dbReference type="OrthoDB" id="46789at2759"/>
<dbReference type="Gene3D" id="3.80.10.10">
    <property type="entry name" value="Ribonuclease Inhibitor"/>
    <property type="match status" value="1"/>
</dbReference>
<dbReference type="EMBL" id="CAICTM010000194">
    <property type="protein sequence ID" value="CAB9504376.1"/>
    <property type="molecule type" value="Genomic_DNA"/>
</dbReference>
<sequence>MDAASSKGSRVVPVPKTVTRAEMALSEKGVLASTAAGIVLEDEVPASRAVHGFEETLPETKNSAVNGPSSQNTKDRFHSKKEANEAAVIKKPASSQHQESIPAPPELQSSTALSIESQPGAFRVDGHLGERSEFCQEESGSDESESNEVLEMNTVEECGAANDCPLSIEASVVDDEYYEDAMVDHQHQVLEEATNVKPFPPTAPRRTSRLPFVAVLLLVLVAALLAIVLIPTLSQDDSKETDEIPSQEGQPAEIPLDEEITATYPPFDNSSTLHHITLTDILEKPDSPRSKANTWMWNDPLLESYPSWRQHQRFAMAVIYFSTEGDHWLQNDDWLSYEVPECEWFSQSQTPCDEQGRLIIQDYKYNNVGGTLPLECQLQWTKIVDYSHNNIYGLPQLTDTNRFEEFIVSNNRIEPYTVVADSGLDGDYRKVVKIDSNNIEFKNMGLLRPFPNLEVLNLTKNVIASTLPTEVQLTPKLTYLGIGDNLCTGTIPTEFGLLPALTGLDISDNLALHGTLPTELGLLSSLVDLDISNNVALNGTLPEEFSALENLIHLDISGTSITGMIPMELCSRNSSGTLLLIANCSRLECC</sequence>
<dbReference type="Proteomes" id="UP001153069">
    <property type="component" value="Unassembled WGS sequence"/>
</dbReference>
<feature type="transmembrane region" description="Helical" evidence="4">
    <location>
        <begin position="210"/>
        <end position="230"/>
    </location>
</feature>
<dbReference type="InterPro" id="IPR032675">
    <property type="entry name" value="LRR_dom_sf"/>
</dbReference>
<name>A0A9N8DPI6_9STRA</name>
<keyword evidence="6" id="KW-1185">Reference proteome</keyword>
<feature type="compositionally biased region" description="Basic and acidic residues" evidence="3">
    <location>
        <begin position="73"/>
        <end position="84"/>
    </location>
</feature>
<evidence type="ECO:0000256" key="1">
    <source>
        <dbReference type="ARBA" id="ARBA00004167"/>
    </source>
</evidence>
<dbReference type="PANTHER" id="PTHR48053:SF71">
    <property type="entry name" value="LEUCINE RICH REPEAT FAMILY PROTEIN, EXPRESSED"/>
    <property type="match status" value="1"/>
</dbReference>
<feature type="compositionally biased region" description="Polar residues" evidence="3">
    <location>
        <begin position="59"/>
        <end position="72"/>
    </location>
</feature>
<dbReference type="Pfam" id="PF00560">
    <property type="entry name" value="LRR_1"/>
    <property type="match status" value="1"/>
</dbReference>
<dbReference type="InterPro" id="IPR051716">
    <property type="entry name" value="Plant_RL_S/T_kinase"/>
</dbReference>
<comment type="subcellular location">
    <subcellularLocation>
        <location evidence="1">Membrane</location>
        <topology evidence="1">Single-pass membrane protein</topology>
    </subcellularLocation>
</comment>
<evidence type="ECO:0000256" key="4">
    <source>
        <dbReference type="SAM" id="Phobius"/>
    </source>
</evidence>
<keyword evidence="4" id="KW-0812">Transmembrane</keyword>
<accession>A0A9N8DPI6</accession>